<evidence type="ECO:0000256" key="3">
    <source>
        <dbReference type="ARBA" id="ARBA00022729"/>
    </source>
</evidence>
<gene>
    <name evidence="6" type="ORF">Pro02_06710</name>
</gene>
<dbReference type="PANTHER" id="PTHR30085:SF6">
    <property type="entry name" value="ABC TRANSPORTER GLUTAMINE-BINDING PROTEIN GLNH"/>
    <property type="match status" value="1"/>
</dbReference>
<dbReference type="CDD" id="cd13690">
    <property type="entry name" value="PBP2_GluB"/>
    <property type="match status" value="1"/>
</dbReference>
<accession>A0A8J3WAU5</accession>
<proteinExistence type="inferred from homology"/>
<dbReference type="GO" id="GO:0030288">
    <property type="term" value="C:outer membrane-bounded periplasmic space"/>
    <property type="evidence" value="ECO:0007669"/>
    <property type="project" value="TreeGrafter"/>
</dbReference>
<evidence type="ECO:0000256" key="2">
    <source>
        <dbReference type="ARBA" id="ARBA00022448"/>
    </source>
</evidence>
<dbReference type="Gene3D" id="3.40.190.10">
    <property type="entry name" value="Periplasmic binding protein-like II"/>
    <property type="match status" value="2"/>
</dbReference>
<feature type="chain" id="PRO_5035193057" evidence="4">
    <location>
        <begin position="22"/>
        <end position="298"/>
    </location>
</feature>
<dbReference type="SMART" id="SM00062">
    <property type="entry name" value="PBPb"/>
    <property type="match status" value="1"/>
</dbReference>
<dbReference type="Proteomes" id="UP000655044">
    <property type="component" value="Unassembled WGS sequence"/>
</dbReference>
<evidence type="ECO:0000259" key="5">
    <source>
        <dbReference type="SMART" id="SM00062"/>
    </source>
</evidence>
<organism evidence="6 7">
    <name type="scientific">Planobispora rosea</name>
    <dbReference type="NCBI Taxonomy" id="35762"/>
    <lineage>
        <taxon>Bacteria</taxon>
        <taxon>Bacillati</taxon>
        <taxon>Actinomycetota</taxon>
        <taxon>Actinomycetes</taxon>
        <taxon>Streptosporangiales</taxon>
        <taxon>Streptosporangiaceae</taxon>
        <taxon>Planobispora</taxon>
    </lineage>
</organism>
<keyword evidence="3 4" id="KW-0732">Signal</keyword>
<dbReference type="InterPro" id="IPR001638">
    <property type="entry name" value="Solute-binding_3/MltF_N"/>
</dbReference>
<dbReference type="PROSITE" id="PS51257">
    <property type="entry name" value="PROKAR_LIPOPROTEIN"/>
    <property type="match status" value="1"/>
</dbReference>
<comment type="similarity">
    <text evidence="1">Belongs to the bacterial solute-binding protein 3 family.</text>
</comment>
<dbReference type="Pfam" id="PF00497">
    <property type="entry name" value="SBP_bac_3"/>
    <property type="match status" value="1"/>
</dbReference>
<dbReference type="AlphaFoldDB" id="A0A8J3WAU5"/>
<protein>
    <submittedName>
        <fullName evidence="6">ABC transporter substrate-binding protein</fullName>
    </submittedName>
</protein>
<feature type="signal peptide" evidence="4">
    <location>
        <begin position="1"/>
        <end position="21"/>
    </location>
</feature>
<evidence type="ECO:0000313" key="7">
    <source>
        <dbReference type="Proteomes" id="UP000655044"/>
    </source>
</evidence>
<feature type="domain" description="Solute-binding protein family 3/N-terminal" evidence="5">
    <location>
        <begin position="50"/>
        <end position="282"/>
    </location>
</feature>
<keyword evidence="2" id="KW-0813">Transport</keyword>
<dbReference type="GO" id="GO:0005576">
    <property type="term" value="C:extracellular region"/>
    <property type="evidence" value="ECO:0007669"/>
    <property type="project" value="TreeGrafter"/>
</dbReference>
<comment type="caution">
    <text evidence="6">The sequence shown here is derived from an EMBL/GenBank/DDBJ whole genome shotgun (WGS) entry which is preliminary data.</text>
</comment>
<dbReference type="RefSeq" id="WP_068922010.1">
    <property type="nucleotide sequence ID" value="NZ_BMQP01000001.1"/>
</dbReference>
<evidence type="ECO:0000256" key="4">
    <source>
        <dbReference type="SAM" id="SignalP"/>
    </source>
</evidence>
<dbReference type="OrthoDB" id="9807888at2"/>
<reference evidence="6" key="1">
    <citation type="submission" date="2021-01" db="EMBL/GenBank/DDBJ databases">
        <title>Whole genome shotgun sequence of Planobispora rosea NBRC 15558.</title>
        <authorList>
            <person name="Komaki H."/>
            <person name="Tamura T."/>
        </authorList>
    </citation>
    <scope>NUCLEOTIDE SEQUENCE</scope>
    <source>
        <strain evidence="6">NBRC 15558</strain>
    </source>
</reference>
<sequence>MRVTRIGVALATASALTLGLAACGGDDGGGGGGDTAAYTTVVDKAKGAKKLIVGTKWDQPSLGLKTGAEPEGFDVDVAKYVIKELAGGADVQIEWKESASSNREAFLANGTVDIIFATYSITDSRKQKVTFGGPYIVAHQDVMVRADDTAITKPQDLAGKRICQAAGSNSYKRITDPPPDGELDLDAKLVGAANYSDCVQKLSGNNLDAVTTDDLILAGFAKQAAGAGGGFKILGQPFTDEKYGVGLKKGDTKTCEAVNAAITKMYQDGTAKQLFDKWFAGTQGLTAPTSAPQFEPCA</sequence>
<dbReference type="InterPro" id="IPR051455">
    <property type="entry name" value="Bact_solute-bind_prot3"/>
</dbReference>
<evidence type="ECO:0000313" key="6">
    <source>
        <dbReference type="EMBL" id="GIH82263.1"/>
    </source>
</evidence>
<name>A0A8J3WAU5_PLARO</name>
<dbReference type="PANTHER" id="PTHR30085">
    <property type="entry name" value="AMINO ACID ABC TRANSPORTER PERMEASE"/>
    <property type="match status" value="1"/>
</dbReference>
<dbReference type="GO" id="GO:0006865">
    <property type="term" value="P:amino acid transport"/>
    <property type="evidence" value="ECO:0007669"/>
    <property type="project" value="TreeGrafter"/>
</dbReference>
<keyword evidence="7" id="KW-1185">Reference proteome</keyword>
<dbReference type="SUPFAM" id="SSF53850">
    <property type="entry name" value="Periplasmic binding protein-like II"/>
    <property type="match status" value="1"/>
</dbReference>
<dbReference type="EMBL" id="BOOI01000005">
    <property type="protein sequence ID" value="GIH82263.1"/>
    <property type="molecule type" value="Genomic_DNA"/>
</dbReference>
<evidence type="ECO:0000256" key="1">
    <source>
        <dbReference type="ARBA" id="ARBA00010333"/>
    </source>
</evidence>